<feature type="domain" description="FERM" evidence="1">
    <location>
        <begin position="89"/>
        <end position="381"/>
    </location>
</feature>
<dbReference type="PANTHER" id="PTHR19981:SF1">
    <property type="entry name" value="RHEA, ISOFORM B"/>
    <property type="match status" value="1"/>
</dbReference>
<sequence>MGVARGTSVLKVLFPAGSSADKCAAVIQYEEGSLVRDVLDIVAQKYGGERSDDWGLFDVNESCGAGQWLDPESIMPKQQGPVHYQSKIRQCIVTDIDNSLRKTVLLNETSTVAELTATIAKRFGIDDSSEFSLQKHQHLQLVWLVPEQPLYLQVPADQVIVFRKKFFVSDSLVGVEQPSLLHVLYLEARHAIITGAHPLSFELAVQFAAMNMQITYGNYDPLVHVAGFMDVMEFLPPPYRSAAFIEEFIRRCKHLPTYGATFSLAREQYSDEGLTADILLGANCNAVLCLNRTTKEIVGRNLLVEINAVDLEGACLTLRLKGRDREFILDTVPDARLLHDLIVGYKYFQRTKAAQKTPPILTASSFLAGAHPTPAAAADRD</sequence>
<geneLocation type="mitochondrion" evidence="2"/>
<evidence type="ECO:0000259" key="1">
    <source>
        <dbReference type="PROSITE" id="PS50057"/>
    </source>
</evidence>
<dbReference type="InterPro" id="IPR000299">
    <property type="entry name" value="FERM_domain"/>
</dbReference>
<dbReference type="GO" id="GO:0005886">
    <property type="term" value="C:plasma membrane"/>
    <property type="evidence" value="ECO:0007669"/>
    <property type="project" value="TreeGrafter"/>
</dbReference>
<protein>
    <recommendedName>
        <fullName evidence="1">FERM domain-containing protein</fullName>
    </recommendedName>
</protein>
<dbReference type="CDD" id="cd14473">
    <property type="entry name" value="FERM_B-lobe"/>
    <property type="match status" value="1"/>
</dbReference>
<evidence type="ECO:0000313" key="3">
    <source>
        <dbReference type="Proteomes" id="UP000290189"/>
    </source>
</evidence>
<dbReference type="GO" id="GO:0098609">
    <property type="term" value="P:cell-cell adhesion"/>
    <property type="evidence" value="ECO:0007669"/>
    <property type="project" value="TreeGrafter"/>
</dbReference>
<dbReference type="InterPro" id="IPR014352">
    <property type="entry name" value="FERM/acyl-CoA-bd_prot_sf"/>
</dbReference>
<name>A0A3P3Y2J5_PLABS</name>
<dbReference type="SMART" id="SM00295">
    <property type="entry name" value="B41"/>
    <property type="match status" value="1"/>
</dbReference>
<accession>A0A3P3Y2J5</accession>
<dbReference type="AlphaFoldDB" id="A0A3P3Y2J5"/>
<dbReference type="InterPro" id="IPR019748">
    <property type="entry name" value="FERM_central"/>
</dbReference>
<dbReference type="InterPro" id="IPR019749">
    <property type="entry name" value="Band_41_domain"/>
</dbReference>
<reference evidence="2 3" key="1">
    <citation type="submission" date="2018-03" db="EMBL/GenBank/DDBJ databases">
        <authorList>
            <person name="Fogelqvist J."/>
        </authorList>
    </citation>
    <scope>NUCLEOTIDE SEQUENCE [LARGE SCALE GENOMIC DNA]</scope>
</reference>
<dbReference type="PROSITE" id="PS50057">
    <property type="entry name" value="FERM_3"/>
    <property type="match status" value="1"/>
</dbReference>
<dbReference type="Proteomes" id="UP000290189">
    <property type="component" value="Unassembled WGS sequence"/>
</dbReference>
<dbReference type="Pfam" id="PF00373">
    <property type="entry name" value="FERM_M"/>
    <property type="match status" value="1"/>
</dbReference>
<gene>
    <name evidence="2" type="ORF">PLBR_LOCUS1556</name>
</gene>
<proteinExistence type="predicted"/>
<evidence type="ECO:0000313" key="2">
    <source>
        <dbReference type="EMBL" id="SPQ94341.1"/>
    </source>
</evidence>
<dbReference type="InterPro" id="IPR035963">
    <property type="entry name" value="FERM_2"/>
</dbReference>
<dbReference type="Gene3D" id="1.20.80.10">
    <property type="match status" value="1"/>
</dbReference>
<dbReference type="Gene3D" id="3.10.20.90">
    <property type="entry name" value="Phosphatidylinositol 3-kinase Catalytic Subunit, Chain A, domain 1"/>
    <property type="match status" value="1"/>
</dbReference>
<dbReference type="GO" id="GO:0030036">
    <property type="term" value="P:actin cytoskeleton organization"/>
    <property type="evidence" value="ECO:0007669"/>
    <property type="project" value="TreeGrafter"/>
</dbReference>
<dbReference type="PANTHER" id="PTHR19981">
    <property type="entry name" value="TALIN"/>
    <property type="match status" value="1"/>
</dbReference>
<dbReference type="GO" id="GO:0005737">
    <property type="term" value="C:cytoplasm"/>
    <property type="evidence" value="ECO:0007669"/>
    <property type="project" value="TreeGrafter"/>
</dbReference>
<dbReference type="EMBL" id="OVEO01000002">
    <property type="protein sequence ID" value="SPQ94341.1"/>
    <property type="molecule type" value="Genomic_DNA"/>
</dbReference>
<keyword evidence="2" id="KW-0496">Mitochondrion</keyword>
<organism evidence="2 3">
    <name type="scientific">Plasmodiophora brassicae</name>
    <name type="common">Clubroot disease agent</name>
    <dbReference type="NCBI Taxonomy" id="37360"/>
    <lineage>
        <taxon>Eukaryota</taxon>
        <taxon>Sar</taxon>
        <taxon>Rhizaria</taxon>
        <taxon>Endomyxa</taxon>
        <taxon>Phytomyxea</taxon>
        <taxon>Plasmodiophorida</taxon>
        <taxon>Plasmodiophoridae</taxon>
        <taxon>Plasmodiophora</taxon>
    </lineage>
</organism>
<dbReference type="SUPFAM" id="SSF47031">
    <property type="entry name" value="Second domain of FERM"/>
    <property type="match status" value="1"/>
</dbReference>